<sequence>MADRAGSDSLHEQLQRICREAAEMGTPLPPEIELARRLGVSRPMVREALVGLEAHGLVARRAHQGTFPNVSAFSVALRIDQSYELSTLLEDAGFEVEVDVISVEWSTVNDVEAADLAVPTGSQCLRVVKRWLGDGTPRIAAEDVIPARRRDDVVFDTKYSVFEIVEVLRGESVEWESAKIGAVVPEGAWREVLALDDARPALSITLVGASLHGTRLYRAHELHLMDGLEYGMVRRAVRRG</sequence>
<dbReference type="EMBL" id="JBIAQY010000012">
    <property type="protein sequence ID" value="MFF3572148.1"/>
    <property type="molecule type" value="Genomic_DNA"/>
</dbReference>
<evidence type="ECO:0000256" key="3">
    <source>
        <dbReference type="ARBA" id="ARBA00023163"/>
    </source>
</evidence>
<evidence type="ECO:0000313" key="6">
    <source>
        <dbReference type="Proteomes" id="UP001601992"/>
    </source>
</evidence>
<evidence type="ECO:0000313" key="5">
    <source>
        <dbReference type="EMBL" id="MFF3572148.1"/>
    </source>
</evidence>
<keyword evidence="1" id="KW-0805">Transcription regulation</keyword>
<reference evidence="5 6" key="1">
    <citation type="submission" date="2024-10" db="EMBL/GenBank/DDBJ databases">
        <title>The Natural Products Discovery Center: Release of the First 8490 Sequenced Strains for Exploring Actinobacteria Biosynthetic Diversity.</title>
        <authorList>
            <person name="Kalkreuter E."/>
            <person name="Kautsar S.A."/>
            <person name="Yang D."/>
            <person name="Bader C.D."/>
            <person name="Teijaro C.N."/>
            <person name="Fluegel L."/>
            <person name="Davis C.M."/>
            <person name="Simpson J.R."/>
            <person name="Lauterbach L."/>
            <person name="Steele A.D."/>
            <person name="Gui C."/>
            <person name="Meng S."/>
            <person name="Li G."/>
            <person name="Viehrig K."/>
            <person name="Ye F."/>
            <person name="Su P."/>
            <person name="Kiefer A.F."/>
            <person name="Nichols A."/>
            <person name="Cepeda A.J."/>
            <person name="Yan W."/>
            <person name="Fan B."/>
            <person name="Jiang Y."/>
            <person name="Adhikari A."/>
            <person name="Zheng C.-J."/>
            <person name="Schuster L."/>
            <person name="Cowan T.M."/>
            <person name="Smanski M.J."/>
            <person name="Chevrette M.G."/>
            <person name="De Carvalho L.P.S."/>
            <person name="Shen B."/>
        </authorList>
    </citation>
    <scope>NUCLEOTIDE SEQUENCE [LARGE SCALE GENOMIC DNA]</scope>
    <source>
        <strain evidence="5 6">NPDC002593</strain>
    </source>
</reference>
<dbReference type="RefSeq" id="WP_083895767.1">
    <property type="nucleotide sequence ID" value="NZ_JBIAQY010000012.1"/>
</dbReference>
<keyword evidence="6" id="KW-1185">Reference proteome</keyword>
<proteinExistence type="predicted"/>
<evidence type="ECO:0000256" key="1">
    <source>
        <dbReference type="ARBA" id="ARBA00023015"/>
    </source>
</evidence>
<dbReference type="PANTHER" id="PTHR44846:SF1">
    <property type="entry name" value="MANNOSYL-D-GLYCERATE TRANSPORT_METABOLISM SYSTEM REPRESSOR MNGR-RELATED"/>
    <property type="match status" value="1"/>
</dbReference>
<dbReference type="Pfam" id="PF00392">
    <property type="entry name" value="GntR"/>
    <property type="match status" value="1"/>
</dbReference>
<gene>
    <name evidence="5" type="ORF">ACFYXQ_30645</name>
</gene>
<dbReference type="InterPro" id="IPR050679">
    <property type="entry name" value="Bact_HTH_transcr_reg"/>
</dbReference>
<dbReference type="InterPro" id="IPR000524">
    <property type="entry name" value="Tscrpt_reg_HTH_GntR"/>
</dbReference>
<dbReference type="PANTHER" id="PTHR44846">
    <property type="entry name" value="MANNOSYL-D-GLYCERATE TRANSPORT/METABOLISM SYSTEM REPRESSOR MNGR-RELATED"/>
    <property type="match status" value="1"/>
</dbReference>
<dbReference type="Pfam" id="PF07702">
    <property type="entry name" value="UTRA"/>
    <property type="match status" value="1"/>
</dbReference>
<dbReference type="Gene3D" id="1.10.10.10">
    <property type="entry name" value="Winged helix-like DNA-binding domain superfamily/Winged helix DNA-binding domain"/>
    <property type="match status" value="1"/>
</dbReference>
<dbReference type="PROSITE" id="PS50949">
    <property type="entry name" value="HTH_GNTR"/>
    <property type="match status" value="1"/>
</dbReference>
<dbReference type="PRINTS" id="PR00035">
    <property type="entry name" value="HTHGNTR"/>
</dbReference>
<evidence type="ECO:0000256" key="2">
    <source>
        <dbReference type="ARBA" id="ARBA00023125"/>
    </source>
</evidence>
<organism evidence="5 6">
    <name type="scientific">Nocardia jiangxiensis</name>
    <dbReference type="NCBI Taxonomy" id="282685"/>
    <lineage>
        <taxon>Bacteria</taxon>
        <taxon>Bacillati</taxon>
        <taxon>Actinomycetota</taxon>
        <taxon>Actinomycetes</taxon>
        <taxon>Mycobacteriales</taxon>
        <taxon>Nocardiaceae</taxon>
        <taxon>Nocardia</taxon>
    </lineage>
</organism>
<dbReference type="SMART" id="SM00345">
    <property type="entry name" value="HTH_GNTR"/>
    <property type="match status" value="1"/>
</dbReference>
<dbReference type="Gene3D" id="3.40.1410.10">
    <property type="entry name" value="Chorismate lyase-like"/>
    <property type="match status" value="1"/>
</dbReference>
<dbReference type="InterPro" id="IPR011663">
    <property type="entry name" value="UTRA"/>
</dbReference>
<dbReference type="SUPFAM" id="SSF64288">
    <property type="entry name" value="Chorismate lyase-like"/>
    <property type="match status" value="1"/>
</dbReference>
<accession>A0ABW6S7A5</accession>
<dbReference type="InterPro" id="IPR036390">
    <property type="entry name" value="WH_DNA-bd_sf"/>
</dbReference>
<comment type="caution">
    <text evidence="5">The sequence shown here is derived from an EMBL/GenBank/DDBJ whole genome shotgun (WGS) entry which is preliminary data.</text>
</comment>
<dbReference type="InterPro" id="IPR028978">
    <property type="entry name" value="Chorismate_lyase_/UTRA_dom_sf"/>
</dbReference>
<protein>
    <submittedName>
        <fullName evidence="5">GntR family transcriptional regulator</fullName>
    </submittedName>
</protein>
<name>A0ABW6S7A5_9NOCA</name>
<keyword evidence="2" id="KW-0238">DNA-binding</keyword>
<dbReference type="InterPro" id="IPR036388">
    <property type="entry name" value="WH-like_DNA-bd_sf"/>
</dbReference>
<dbReference type="Proteomes" id="UP001601992">
    <property type="component" value="Unassembled WGS sequence"/>
</dbReference>
<keyword evidence="3" id="KW-0804">Transcription</keyword>
<evidence type="ECO:0000259" key="4">
    <source>
        <dbReference type="PROSITE" id="PS50949"/>
    </source>
</evidence>
<feature type="domain" description="HTH gntR-type" evidence="4">
    <location>
        <begin position="4"/>
        <end position="71"/>
    </location>
</feature>
<dbReference type="SUPFAM" id="SSF46785">
    <property type="entry name" value="Winged helix' DNA-binding domain"/>
    <property type="match status" value="1"/>
</dbReference>